<keyword evidence="2" id="KW-0812">Transmembrane</keyword>
<dbReference type="AlphaFoldDB" id="A0A7G9L2X7"/>
<proteinExistence type="predicted"/>
<organism evidence="4 5">
    <name type="scientific">Sphingomonas sabuli</name>
    <dbReference type="NCBI Taxonomy" id="2764186"/>
    <lineage>
        <taxon>Bacteria</taxon>
        <taxon>Pseudomonadati</taxon>
        <taxon>Pseudomonadota</taxon>
        <taxon>Alphaproteobacteria</taxon>
        <taxon>Sphingomonadales</taxon>
        <taxon>Sphingomonadaceae</taxon>
        <taxon>Sphingomonas</taxon>
    </lineage>
</organism>
<protein>
    <submittedName>
        <fullName evidence="4">PspC domain-containing protein</fullName>
    </submittedName>
</protein>
<dbReference type="RefSeq" id="WP_187479931.1">
    <property type="nucleotide sequence ID" value="NZ_CP060697.1"/>
</dbReference>
<dbReference type="Proteomes" id="UP000515861">
    <property type="component" value="Chromosome"/>
</dbReference>
<feature type="transmembrane region" description="Helical" evidence="2">
    <location>
        <begin position="50"/>
        <end position="76"/>
    </location>
</feature>
<feature type="compositionally biased region" description="Low complexity" evidence="1">
    <location>
        <begin position="87"/>
        <end position="103"/>
    </location>
</feature>
<evidence type="ECO:0000313" key="4">
    <source>
        <dbReference type="EMBL" id="QNM82976.1"/>
    </source>
</evidence>
<dbReference type="KEGG" id="ssau:H8M03_01015"/>
<keyword evidence="2" id="KW-1133">Transmembrane helix</keyword>
<evidence type="ECO:0000256" key="2">
    <source>
        <dbReference type="SAM" id="Phobius"/>
    </source>
</evidence>
<evidence type="ECO:0000313" key="5">
    <source>
        <dbReference type="Proteomes" id="UP000515861"/>
    </source>
</evidence>
<dbReference type="InterPro" id="IPR007168">
    <property type="entry name" value="Phageshock_PspC_N"/>
</dbReference>
<gene>
    <name evidence="4" type="ORF">H8M03_01015</name>
</gene>
<evidence type="ECO:0000256" key="1">
    <source>
        <dbReference type="SAM" id="MobiDB-lite"/>
    </source>
</evidence>
<reference evidence="4 5" key="1">
    <citation type="submission" date="2020-08" db="EMBL/GenBank/DDBJ databases">
        <title>Sphingomonas sp. sand1-3 16S ribosomal RNA gene Genome sequencing and assembly.</title>
        <authorList>
            <person name="Kang M."/>
        </authorList>
    </citation>
    <scope>NUCLEOTIDE SEQUENCE [LARGE SCALE GENOMIC DNA]</scope>
    <source>
        <strain evidence="5">sand1-3</strain>
    </source>
</reference>
<feature type="region of interest" description="Disordered" evidence="1">
    <location>
        <begin position="1"/>
        <end position="20"/>
    </location>
</feature>
<sequence length="110" mass="11631">MTTAATQTAAALPAARQADETPLPLRSDTLLGICEAVGQELGFNPNWLRVAFSALLLWNPTVIVAAYLGLGVVVFAARRLLRDRKPVPAAAPEAEPTAPVTTVEEQRLAA</sequence>
<feature type="domain" description="Phage shock protein PspC N-terminal" evidence="3">
    <location>
        <begin position="29"/>
        <end position="73"/>
    </location>
</feature>
<feature type="compositionally biased region" description="Low complexity" evidence="1">
    <location>
        <begin position="1"/>
        <end position="16"/>
    </location>
</feature>
<accession>A0A7G9L2X7</accession>
<name>A0A7G9L2X7_9SPHN</name>
<feature type="region of interest" description="Disordered" evidence="1">
    <location>
        <begin position="86"/>
        <end position="110"/>
    </location>
</feature>
<keyword evidence="5" id="KW-1185">Reference proteome</keyword>
<evidence type="ECO:0000259" key="3">
    <source>
        <dbReference type="Pfam" id="PF04024"/>
    </source>
</evidence>
<dbReference type="Pfam" id="PF04024">
    <property type="entry name" value="PspC"/>
    <property type="match status" value="1"/>
</dbReference>
<dbReference type="EMBL" id="CP060697">
    <property type="protein sequence ID" value="QNM82976.1"/>
    <property type="molecule type" value="Genomic_DNA"/>
</dbReference>
<keyword evidence="2" id="KW-0472">Membrane</keyword>